<comment type="caution">
    <text evidence="1">The sequence shown here is derived from an EMBL/GenBank/DDBJ whole genome shotgun (WGS) entry which is preliminary data.</text>
</comment>
<proteinExistence type="predicted"/>
<reference evidence="1 2" key="1">
    <citation type="submission" date="2021-06" db="EMBL/GenBank/DDBJ databases">
        <authorList>
            <person name="Palmer J.M."/>
        </authorList>
    </citation>
    <scope>NUCLEOTIDE SEQUENCE [LARGE SCALE GENOMIC DNA]</scope>
    <source>
        <strain evidence="1 2">XC_2019</strain>
        <tissue evidence="1">Muscle</tissue>
    </source>
</reference>
<organism evidence="1 2">
    <name type="scientific">Xenoophorus captivus</name>
    <dbReference type="NCBI Taxonomy" id="1517983"/>
    <lineage>
        <taxon>Eukaryota</taxon>
        <taxon>Metazoa</taxon>
        <taxon>Chordata</taxon>
        <taxon>Craniata</taxon>
        <taxon>Vertebrata</taxon>
        <taxon>Euteleostomi</taxon>
        <taxon>Actinopterygii</taxon>
        <taxon>Neopterygii</taxon>
        <taxon>Teleostei</taxon>
        <taxon>Neoteleostei</taxon>
        <taxon>Acanthomorphata</taxon>
        <taxon>Ovalentaria</taxon>
        <taxon>Atherinomorphae</taxon>
        <taxon>Cyprinodontiformes</taxon>
        <taxon>Goodeidae</taxon>
        <taxon>Xenoophorus</taxon>
    </lineage>
</organism>
<evidence type="ECO:0000313" key="2">
    <source>
        <dbReference type="Proteomes" id="UP001434883"/>
    </source>
</evidence>
<keyword evidence="2" id="KW-1185">Reference proteome</keyword>
<dbReference type="Proteomes" id="UP001434883">
    <property type="component" value="Unassembled WGS sequence"/>
</dbReference>
<gene>
    <name evidence="1" type="ORF">XENOCAPTIV_002059</name>
</gene>
<sequence>MLWRGSYVHTKARPGAMEGSSLTAKSHKAFNHRASRAAVLHGAKPFKVETGELRGLPGCREEFIYFLVTYVFWMQRFPAQGALLLGTSSQKKLKVTCQFSP</sequence>
<name>A0ABV0R2W8_9TELE</name>
<dbReference type="EMBL" id="JAHRIN010033729">
    <property type="protein sequence ID" value="MEQ2202473.1"/>
    <property type="molecule type" value="Genomic_DNA"/>
</dbReference>
<evidence type="ECO:0000313" key="1">
    <source>
        <dbReference type="EMBL" id="MEQ2202473.1"/>
    </source>
</evidence>
<protein>
    <submittedName>
        <fullName evidence="1">Uncharacterized protein</fullName>
    </submittedName>
</protein>
<accession>A0ABV0R2W8</accession>